<keyword evidence="1" id="KW-0472">Membrane</keyword>
<organism evidence="2 3">
    <name type="scientific">Kitasatospora viridis</name>
    <dbReference type="NCBI Taxonomy" id="281105"/>
    <lineage>
        <taxon>Bacteria</taxon>
        <taxon>Bacillati</taxon>
        <taxon>Actinomycetota</taxon>
        <taxon>Actinomycetes</taxon>
        <taxon>Kitasatosporales</taxon>
        <taxon>Streptomycetaceae</taxon>
        <taxon>Kitasatospora</taxon>
    </lineage>
</organism>
<name>A0A561UDD4_9ACTN</name>
<gene>
    <name evidence="2" type="ORF">FHX73_111147</name>
</gene>
<evidence type="ECO:0000313" key="2">
    <source>
        <dbReference type="EMBL" id="TWF97367.1"/>
    </source>
</evidence>
<proteinExistence type="predicted"/>
<keyword evidence="1" id="KW-1133">Transmembrane helix</keyword>
<evidence type="ECO:0000313" key="3">
    <source>
        <dbReference type="Proteomes" id="UP000317940"/>
    </source>
</evidence>
<reference evidence="2 3" key="1">
    <citation type="submission" date="2019-06" db="EMBL/GenBank/DDBJ databases">
        <title>Sequencing the genomes of 1000 actinobacteria strains.</title>
        <authorList>
            <person name="Klenk H.-P."/>
        </authorList>
    </citation>
    <scope>NUCLEOTIDE SEQUENCE [LARGE SCALE GENOMIC DNA]</scope>
    <source>
        <strain evidence="2 3">DSM 44826</strain>
    </source>
</reference>
<sequence length="202" mass="21465">MRSTTVRFLIVFGSAFLLSQLVVWTLVVNVFGLGDGGRLLLALVEFVAGLLVLSIVMAALPRRLKQQVAGAQPTSAMMRRRVDGLLVKLGGIAPRTARADVVALASGVALYTRAVRIDGERPLLGTLLFEAPSGGQAVLRWRRGTAIETLPAPYQLTELADVPLTAVARSLKASGTVRIGGAVKVQLTAMDLELLRHVTTTA</sequence>
<dbReference type="AlphaFoldDB" id="A0A561UDD4"/>
<keyword evidence="3" id="KW-1185">Reference proteome</keyword>
<protein>
    <submittedName>
        <fullName evidence="2">Uncharacterized protein</fullName>
    </submittedName>
</protein>
<feature type="transmembrane region" description="Helical" evidence="1">
    <location>
        <begin position="39"/>
        <end position="60"/>
    </location>
</feature>
<dbReference type="EMBL" id="VIWT01000001">
    <property type="protein sequence ID" value="TWF97367.1"/>
    <property type="molecule type" value="Genomic_DNA"/>
</dbReference>
<feature type="transmembrane region" description="Helical" evidence="1">
    <location>
        <begin position="7"/>
        <end position="27"/>
    </location>
</feature>
<dbReference type="Proteomes" id="UP000317940">
    <property type="component" value="Unassembled WGS sequence"/>
</dbReference>
<accession>A0A561UDD4</accession>
<comment type="caution">
    <text evidence="2">The sequence shown here is derived from an EMBL/GenBank/DDBJ whole genome shotgun (WGS) entry which is preliminary data.</text>
</comment>
<keyword evidence="1" id="KW-0812">Transmembrane</keyword>
<evidence type="ECO:0000256" key="1">
    <source>
        <dbReference type="SAM" id="Phobius"/>
    </source>
</evidence>